<dbReference type="AlphaFoldDB" id="A0AAW9ND78"/>
<dbReference type="Proteomes" id="UP001307168">
    <property type="component" value="Unassembled WGS sequence"/>
</dbReference>
<accession>A0AAW9ND78</accession>
<dbReference type="RefSeq" id="WP_367406657.1">
    <property type="nucleotide sequence ID" value="NZ_JARNBH010000008.1"/>
</dbReference>
<dbReference type="SUPFAM" id="SSF53850">
    <property type="entry name" value="Periplasmic binding protein-like II"/>
    <property type="match status" value="1"/>
</dbReference>
<feature type="domain" description="LysR substrate-binding" evidence="1">
    <location>
        <begin position="13"/>
        <end position="94"/>
    </location>
</feature>
<reference evidence="2 3" key="1">
    <citation type="submission" date="2023-03" db="EMBL/GenBank/DDBJ databases">
        <title>Bacillus Genome Sequencing.</title>
        <authorList>
            <person name="Dunlap C."/>
        </authorList>
    </citation>
    <scope>NUCLEOTIDE SEQUENCE [LARGE SCALE GENOMIC DNA]</scope>
    <source>
        <strain evidence="2 3">B-41290</strain>
    </source>
</reference>
<sequence length="96" mass="11336">MDEGVVPEPLMIFKQYNFEPDTQYRVYDPYAIMSMIEHGLAISILSKLLLHKCPLNIITKSISPSIIRTITLTYKDKRVLPIASRYFIERYREREI</sequence>
<organism evidence="2 3">
    <name type="scientific">Peribacillus castrilensis</name>
    <dbReference type="NCBI Taxonomy" id="2897690"/>
    <lineage>
        <taxon>Bacteria</taxon>
        <taxon>Bacillati</taxon>
        <taxon>Bacillota</taxon>
        <taxon>Bacilli</taxon>
        <taxon>Bacillales</taxon>
        <taxon>Bacillaceae</taxon>
        <taxon>Peribacillus</taxon>
    </lineage>
</organism>
<dbReference type="InterPro" id="IPR005119">
    <property type="entry name" value="LysR_subst-bd"/>
</dbReference>
<comment type="caution">
    <text evidence="2">The sequence shown here is derived from an EMBL/GenBank/DDBJ whole genome shotgun (WGS) entry which is preliminary data.</text>
</comment>
<dbReference type="Pfam" id="PF03466">
    <property type="entry name" value="LysR_substrate"/>
    <property type="match status" value="1"/>
</dbReference>
<proteinExistence type="predicted"/>
<evidence type="ECO:0000313" key="3">
    <source>
        <dbReference type="Proteomes" id="UP001307168"/>
    </source>
</evidence>
<gene>
    <name evidence="2" type="ORF">P4706_08890</name>
</gene>
<dbReference type="EMBL" id="JARNBH010000008">
    <property type="protein sequence ID" value="MEC0273190.1"/>
    <property type="molecule type" value="Genomic_DNA"/>
</dbReference>
<evidence type="ECO:0000259" key="1">
    <source>
        <dbReference type="Pfam" id="PF03466"/>
    </source>
</evidence>
<name>A0AAW9ND78_9BACI</name>
<evidence type="ECO:0000313" key="2">
    <source>
        <dbReference type="EMBL" id="MEC0273190.1"/>
    </source>
</evidence>
<dbReference type="CDD" id="cd05466">
    <property type="entry name" value="PBP2_LTTR_substrate"/>
    <property type="match status" value="1"/>
</dbReference>
<dbReference type="Gene3D" id="3.40.190.290">
    <property type="match status" value="1"/>
</dbReference>
<keyword evidence="3" id="KW-1185">Reference proteome</keyword>
<protein>
    <submittedName>
        <fullName evidence="2">LysR family transcriptional regulator substrate-binding protein</fullName>
    </submittedName>
</protein>